<keyword evidence="3" id="KW-1185">Reference proteome</keyword>
<evidence type="ECO:0000259" key="1">
    <source>
        <dbReference type="Pfam" id="PF24241"/>
    </source>
</evidence>
<reference evidence="2 3" key="1">
    <citation type="journal article" date="2022" name="J Glob Antimicrob Resist">
        <title>First complete genome of a multidrug resistant strain of the novel human pathogen Kalamiella piersonii (GABEKP28) identified in human saliva.</title>
        <authorList>
            <person name="McDonagh F."/>
            <person name="Singh N.K."/>
            <person name="Venkateswaran K."/>
            <person name="Lonappan A.M."/>
            <person name="Hallahan B."/>
            <person name="Tuohy A."/>
            <person name="Burke L."/>
            <person name="Kovarova A."/>
            <person name="Miliotis G."/>
        </authorList>
    </citation>
    <scope>NUCLEOTIDE SEQUENCE [LARGE SCALE GENOMIC DNA]</scope>
    <source>
        <strain evidence="2 3">GABEKP28</strain>
    </source>
</reference>
<sequence length="119" mass="12690">MSAAARPSEGVGNRLDVTGSELIAGKNLTLDGREVSITAAENQSSQTRKVEQKTSGLTLALSGTVVSGEKVYSYCMSDIKIMAEKSGLKSLTLFDETTGRTLYWQAVTKGFHVKGANDE</sequence>
<dbReference type="RefSeq" id="WP_269949938.1">
    <property type="nucleotide sequence ID" value="NZ_CP104758.1"/>
</dbReference>
<dbReference type="EMBL" id="CP104758">
    <property type="protein sequence ID" value="WBG91744.1"/>
    <property type="molecule type" value="Genomic_DNA"/>
</dbReference>
<proteinExistence type="predicted"/>
<dbReference type="Proteomes" id="UP001211544">
    <property type="component" value="Chromosome"/>
</dbReference>
<evidence type="ECO:0000313" key="2">
    <source>
        <dbReference type="EMBL" id="WBG91744.1"/>
    </source>
</evidence>
<dbReference type="AlphaFoldDB" id="A0AAJ5UAJ4"/>
<feature type="domain" description="Putative cytidine deaminase C-terminal" evidence="1">
    <location>
        <begin position="53"/>
        <end position="111"/>
    </location>
</feature>
<dbReference type="KEGG" id="kpie:N5580_04095"/>
<organism evidence="2 3">
    <name type="scientific">Pantoea piersonii</name>
    <dbReference type="NCBI Taxonomy" id="2364647"/>
    <lineage>
        <taxon>Bacteria</taxon>
        <taxon>Pseudomonadati</taxon>
        <taxon>Pseudomonadota</taxon>
        <taxon>Gammaproteobacteria</taxon>
        <taxon>Enterobacterales</taxon>
        <taxon>Erwiniaceae</taxon>
        <taxon>Pantoea</taxon>
    </lineage>
</organism>
<evidence type="ECO:0000313" key="3">
    <source>
        <dbReference type="Proteomes" id="UP001211544"/>
    </source>
</evidence>
<protein>
    <recommendedName>
        <fullName evidence="1">Putative cytidine deaminase C-terminal domain-containing protein</fullName>
    </recommendedName>
</protein>
<dbReference type="InterPro" id="IPR057580">
    <property type="entry name" value="Deam_C"/>
</dbReference>
<dbReference type="Pfam" id="PF24241">
    <property type="entry name" value="Deam_C"/>
    <property type="match status" value="1"/>
</dbReference>
<gene>
    <name evidence="2" type="ORF">N5580_04095</name>
</gene>
<name>A0AAJ5UAJ4_9GAMM</name>
<accession>A0AAJ5UAJ4</accession>